<dbReference type="Gene3D" id="1.10.10.10">
    <property type="entry name" value="Winged helix-like DNA-binding domain superfamily/Winged helix DNA-binding domain"/>
    <property type="match status" value="1"/>
</dbReference>
<protein>
    <submittedName>
        <fullName evidence="1">Genome sequencing data, contig C279</fullName>
    </submittedName>
</protein>
<dbReference type="Pfam" id="PF04255">
    <property type="entry name" value="DUF433"/>
    <property type="match status" value="1"/>
</dbReference>
<evidence type="ECO:0000313" key="1">
    <source>
        <dbReference type="EMBL" id="CAO89062.1"/>
    </source>
</evidence>
<reference evidence="1" key="1">
    <citation type="submission" date="2007-08" db="EMBL/GenBank/DDBJ databases">
        <authorList>
            <person name="Frangeul L."/>
        </authorList>
    </citation>
    <scope>NUCLEOTIDE SEQUENCE</scope>
    <source>
        <strain evidence="1">PCC 7806</strain>
    </source>
</reference>
<dbReference type="InterPro" id="IPR007367">
    <property type="entry name" value="DUF433"/>
</dbReference>
<dbReference type="SUPFAM" id="SSF46689">
    <property type="entry name" value="Homeodomain-like"/>
    <property type="match status" value="1"/>
</dbReference>
<proteinExistence type="predicted"/>
<dbReference type="AlphaFoldDB" id="A8YBZ1"/>
<dbReference type="PANTHER" id="PTHR34849:SF3">
    <property type="entry name" value="SSR2962 PROTEIN"/>
    <property type="match status" value="1"/>
</dbReference>
<sequence length="106" mass="11926">MIPNPVTIKRDIGCVPRSLDLFENTFNDVAMDWENRITINPYILVGKPIIKGTRIAVEFIIDLLAQGWSVDEILRNYPGITVEDIQACLSYASVMLKSEKVYAIPA</sequence>
<dbReference type="EMBL" id="AM778909">
    <property type="protein sequence ID" value="CAO89062.1"/>
    <property type="molecule type" value="Genomic_DNA"/>
</dbReference>
<name>A8YBZ1_MICA7</name>
<accession>A8YBZ1</accession>
<dbReference type="InterPro" id="IPR009057">
    <property type="entry name" value="Homeodomain-like_sf"/>
</dbReference>
<gene>
    <name evidence="1" type="ORF">IPF_4552</name>
</gene>
<dbReference type="InterPro" id="IPR036388">
    <property type="entry name" value="WH-like_DNA-bd_sf"/>
</dbReference>
<dbReference type="PANTHER" id="PTHR34849">
    <property type="entry name" value="SSL5025 PROTEIN"/>
    <property type="match status" value="1"/>
</dbReference>
<organism evidence="1">
    <name type="scientific">Microcystis aeruginosa (strain PCC 7806)</name>
    <dbReference type="NCBI Taxonomy" id="267872"/>
    <lineage>
        <taxon>Bacteria</taxon>
        <taxon>Bacillati</taxon>
        <taxon>Cyanobacteriota</taxon>
        <taxon>Cyanophyceae</taxon>
        <taxon>Oscillatoriophycideae</taxon>
        <taxon>Chroococcales</taxon>
        <taxon>Microcystaceae</taxon>
        <taxon>Microcystis</taxon>
    </lineage>
</organism>